<evidence type="ECO:0000256" key="1">
    <source>
        <dbReference type="SAM" id="Phobius"/>
    </source>
</evidence>
<keyword evidence="1" id="KW-0472">Membrane</keyword>
<accession>A0A254T9T0</accession>
<proteinExistence type="predicted"/>
<feature type="transmembrane region" description="Helical" evidence="1">
    <location>
        <begin position="442"/>
        <end position="465"/>
    </location>
</feature>
<dbReference type="RefSeq" id="WP_088706330.1">
    <property type="nucleotide sequence ID" value="NZ_LSTO01000001.1"/>
</dbReference>
<keyword evidence="1" id="KW-0812">Transmembrane</keyword>
<sequence>MTGTRHPACATLIVSFIVSALFATEAHAAWWLKALDAAGDASRAAAKASVAAGRRLHDIVKAHPPGPHPAHALRIADGKVIAADAHGAEVVVATASAGGALALTADGAALLRTAALVLSEDDLSALGELLKKTADTAPGRPIHLLRGDGTLGRVVVEEANGRRVLMAEKYAGVFLEVAALHADELAWALQQPVRTRKVRVMSLFHPSDADVLRRMDEALGELHQPGGHADPDAFTHALREQKQKTVFIVGHVEGDRFVVRDASGAVHGELPIAQLEAAAREADASVFMLGCSAAACSRSSGYLDAVNALHVADGLKEALRRPTFGEALSALSTGSGRMLVRPAIIGPLRTVMEVEQRMDDLGEHGLRALRFSTLASGRSRELSARIVPAIPALVQVPWFVGLFVPLFSLRPILADWAVLRLPAPRFGHRPAASVMVKGIRSLGFLLMMPYAAFLDALVLFVPWMLWLVVTLLYDSAAGIVAALFGLLLWRPHRHALAAEPWLRRFWMIPMFGAAVAFATFYCLQAFPSFAALAQDPQRRPLAWIMSALAASGLSYALLMLLRAGRWNPNRLLAWILSSPIHLIEIAARRLIIHPGTTSDQASSPPTAGPR</sequence>
<feature type="transmembrane region" description="Helical" evidence="1">
    <location>
        <begin position="501"/>
        <end position="521"/>
    </location>
</feature>
<feature type="chain" id="PRO_5012987916" description="CHAT domain-containing protein" evidence="2">
    <location>
        <begin position="29"/>
        <end position="610"/>
    </location>
</feature>
<evidence type="ECO:0000313" key="3">
    <source>
        <dbReference type="EMBL" id="OWW19420.1"/>
    </source>
</evidence>
<evidence type="ECO:0008006" key="5">
    <source>
        <dbReference type="Google" id="ProtNLM"/>
    </source>
</evidence>
<name>A0A254T9T0_9BURK</name>
<feature type="transmembrane region" description="Helical" evidence="1">
    <location>
        <begin position="398"/>
        <end position="421"/>
    </location>
</feature>
<dbReference type="Proteomes" id="UP000197535">
    <property type="component" value="Unassembled WGS sequence"/>
</dbReference>
<keyword evidence="4" id="KW-1185">Reference proteome</keyword>
<dbReference type="EMBL" id="LSTO01000001">
    <property type="protein sequence ID" value="OWW19420.1"/>
    <property type="molecule type" value="Genomic_DNA"/>
</dbReference>
<keyword evidence="2" id="KW-0732">Signal</keyword>
<reference evidence="3" key="1">
    <citation type="submission" date="2016-02" db="EMBL/GenBank/DDBJ databases">
        <authorList>
            <person name="Wen L."/>
            <person name="He K."/>
            <person name="Yang H."/>
        </authorList>
    </citation>
    <scope>NUCLEOTIDE SEQUENCE [LARGE SCALE GENOMIC DNA]</scope>
    <source>
        <strain evidence="3">TSA40</strain>
    </source>
</reference>
<evidence type="ECO:0000313" key="4">
    <source>
        <dbReference type="Proteomes" id="UP000197535"/>
    </source>
</evidence>
<evidence type="ECO:0000256" key="2">
    <source>
        <dbReference type="SAM" id="SignalP"/>
    </source>
</evidence>
<organism evidence="3 4">
    <name type="scientific">Noviherbaspirillum denitrificans</name>
    <dbReference type="NCBI Taxonomy" id="1968433"/>
    <lineage>
        <taxon>Bacteria</taxon>
        <taxon>Pseudomonadati</taxon>
        <taxon>Pseudomonadota</taxon>
        <taxon>Betaproteobacteria</taxon>
        <taxon>Burkholderiales</taxon>
        <taxon>Oxalobacteraceae</taxon>
        <taxon>Noviherbaspirillum</taxon>
    </lineage>
</organism>
<keyword evidence="1" id="KW-1133">Transmembrane helix</keyword>
<comment type="caution">
    <text evidence="3">The sequence shown here is derived from an EMBL/GenBank/DDBJ whole genome shotgun (WGS) entry which is preliminary data.</text>
</comment>
<gene>
    <name evidence="3" type="ORF">AYR66_07760</name>
</gene>
<dbReference type="AlphaFoldDB" id="A0A254T9T0"/>
<feature type="transmembrane region" description="Helical" evidence="1">
    <location>
        <begin position="541"/>
        <end position="561"/>
    </location>
</feature>
<protein>
    <recommendedName>
        <fullName evidence="5">CHAT domain-containing protein</fullName>
    </recommendedName>
</protein>
<feature type="signal peptide" evidence="2">
    <location>
        <begin position="1"/>
        <end position="28"/>
    </location>
</feature>
<feature type="transmembrane region" description="Helical" evidence="1">
    <location>
        <begin position="471"/>
        <end position="489"/>
    </location>
</feature>